<feature type="region of interest" description="Disordered" evidence="3">
    <location>
        <begin position="1599"/>
        <end position="1682"/>
    </location>
</feature>
<feature type="compositionally biased region" description="Low complexity" evidence="3">
    <location>
        <begin position="1513"/>
        <end position="1537"/>
    </location>
</feature>
<dbReference type="InterPro" id="IPR052993">
    <property type="entry name" value="CFA-57"/>
</dbReference>
<feature type="compositionally biased region" description="Polar residues" evidence="3">
    <location>
        <begin position="1754"/>
        <end position="1766"/>
    </location>
</feature>
<evidence type="ECO:0000313" key="5">
    <source>
        <dbReference type="Proteomes" id="UP000041254"/>
    </source>
</evidence>
<feature type="compositionally biased region" description="Low complexity" evidence="3">
    <location>
        <begin position="1812"/>
        <end position="1825"/>
    </location>
</feature>
<feature type="coiled-coil region" evidence="2">
    <location>
        <begin position="1077"/>
        <end position="1112"/>
    </location>
</feature>
<dbReference type="PhylomeDB" id="A0A0G4H1U1"/>
<dbReference type="InterPro" id="IPR036322">
    <property type="entry name" value="WD40_repeat_dom_sf"/>
</dbReference>
<gene>
    <name evidence="4" type="ORF">Vbra_19218</name>
</gene>
<feature type="compositionally biased region" description="Low complexity" evidence="3">
    <location>
        <begin position="1778"/>
        <end position="1789"/>
    </location>
</feature>
<reference evidence="4 5" key="1">
    <citation type="submission" date="2014-11" db="EMBL/GenBank/DDBJ databases">
        <authorList>
            <person name="Zhu J."/>
            <person name="Qi W."/>
            <person name="Song R."/>
        </authorList>
    </citation>
    <scope>NUCLEOTIDE SEQUENCE [LARGE SCALE GENOMIC DNA]</scope>
</reference>
<evidence type="ECO:0000256" key="3">
    <source>
        <dbReference type="SAM" id="MobiDB-lite"/>
    </source>
</evidence>
<dbReference type="PROSITE" id="PS50082">
    <property type="entry name" value="WD_REPEATS_2"/>
    <property type="match status" value="1"/>
</dbReference>
<evidence type="ECO:0000256" key="1">
    <source>
        <dbReference type="PROSITE-ProRule" id="PRU00221"/>
    </source>
</evidence>
<feature type="region of interest" description="Disordered" evidence="3">
    <location>
        <begin position="781"/>
        <end position="823"/>
    </location>
</feature>
<dbReference type="Pfam" id="PF00400">
    <property type="entry name" value="WD40"/>
    <property type="match status" value="1"/>
</dbReference>
<feature type="region of interest" description="Disordered" evidence="3">
    <location>
        <begin position="1"/>
        <end position="26"/>
    </location>
</feature>
<feature type="compositionally biased region" description="Basic and acidic residues" evidence="3">
    <location>
        <begin position="1618"/>
        <end position="1630"/>
    </location>
</feature>
<dbReference type="Proteomes" id="UP000041254">
    <property type="component" value="Unassembled WGS sequence"/>
</dbReference>
<feature type="coiled-coil region" evidence="2">
    <location>
        <begin position="1217"/>
        <end position="1261"/>
    </location>
</feature>
<dbReference type="InterPro" id="IPR001680">
    <property type="entry name" value="WD40_rpt"/>
</dbReference>
<dbReference type="InterPro" id="IPR015943">
    <property type="entry name" value="WD40/YVTN_repeat-like_dom_sf"/>
</dbReference>
<protein>
    <submittedName>
        <fullName evidence="4">Uncharacterized protein</fullName>
    </submittedName>
</protein>
<proteinExistence type="predicted"/>
<dbReference type="SUPFAM" id="SSF50978">
    <property type="entry name" value="WD40 repeat-like"/>
    <property type="match status" value="2"/>
</dbReference>
<feature type="region of interest" description="Disordered" evidence="3">
    <location>
        <begin position="1727"/>
        <end position="1855"/>
    </location>
</feature>
<feature type="region of interest" description="Disordered" evidence="3">
    <location>
        <begin position="1504"/>
        <end position="1579"/>
    </location>
</feature>
<dbReference type="OrthoDB" id="443428at2759"/>
<feature type="compositionally biased region" description="Polar residues" evidence="3">
    <location>
        <begin position="1645"/>
        <end position="1655"/>
    </location>
</feature>
<dbReference type="PANTHER" id="PTHR32215">
    <property type="entry name" value="CILIA- AND FLAGELLA-ASSOCIATED PROTEIN 57"/>
    <property type="match status" value="1"/>
</dbReference>
<sequence length="1855" mass="207203">MAHLPPEITTSTLENNNAEDAEPLSTLASPAAPPVAMFGEGGQFKNGVRLSLRHAMGVLPHVFRETILFHDDEVFIFAVGAHLAMYDTARASMSFISARESYGRIITAMARAPNGKVLAVADKGCGLSDEKGVQVVMIHLATNQVWKVLTVPHRKVDVVACTFTGCSRYFISLSGAPDYILIYWRWETGRPLAMQEVKCTTDKLTVNPRSNSHLAIGGPGYLRMWGYSAHDKVLKETEALLPTRQERDLVFVDHAWLSAKLLVAATRDGQLFLFDRTEIRHHVNIKQQLAERLQPTTTDDQQAEGQSGTALRRKKTTTRLTTKATKSGKTQENLLAFVARRRMTGESQQVEVAGGTGGLVGLELGDLEELEIMCCAKWGKGIVVGGTRGYVGIYHLEEGATEAATGGDEDDKQGSPELRLESLGHFCVPDGAKKVVRRCACSPDDAMLVLLVQGEIEDMSSSFGMGLTDLKASAQRHASETSPSRRRVSGLSILPSGVRQGWELLSFPLSQADFMATREHTDESLREIFTPVFPGGFHQLGVTGMEAALWRRCIFTSSEDFTIRGWSYPLVEEMAPPESPSNASPSLEHPLGADMMSRRTEKSGPEYECTFCHQFTEYDKPLALTVHPFGLQVAVCFDDRLRIYHQSEEPRLRTGMDLTIKAPNAATFSHKGDLIALASQTLVIVLDAIRGVVLHTLSAHVAAVQQIIFSYDDRLFLSCGADGAVYGWRVDGGHRVFEHVSKNNIYTCIAHDLQTESVAAATREGHLRMITQGGHQIAVDTEPTRGQTSHGHAASSTSARHRGSIDATASPSRKISQPGKTPTTTAGVGYAWSSLPIYYTQLLLAPPLAALFGGTSHGTIRSFVWPFKPNTLPDFLEFPLHAAPVTKLATSSEWTLLFSACEDGALIVSAIEVVKGGQLQPLRAIQTKEDFLNYCFRITRGSPVAAAAGDEQGEGDDIRAALDAREDAKRLQVQKRLTSACLMGTYSLFLDEFLLVPIASRAERIAEIRDLRERLETLKSDTEFTFHQKEQEMNERVDILQREKEAMRQSLQAQYDAMVEKLALAHQTHESDVQAVTTNLERRLETAERDAQNKLERQVEKILALREKLDREGQHHHLSLLNCRDDHDRRLNELQKHHEGVIKEIQKEYDRVCNLLRTDGVKFEEALTQQEIEYEGEIQQMVSDNRRALQDEAEKSTSAIKDNVSLAQTMIYQKGELRKKEEELTDCRRRNENIQAQLDEMREQNHKMESQLREREEMLRRKDEIVGHLRDTQKHLESFRSVLFHKVKSLEDERDPLEEQVYRLEENLRDIYSEFMDEIRVKKNLENNLIERNQKLGILQGDNNNLRMRQRGLQSDIKRVLTDLHEIVNDPHMTDGASLARSLRDIIRKHESRLAAEDRPGRRALTSEQERRGEGEKGYLMEELLRQRELLIRKASSIMQKNQYLQDDRRRDMLKWTGQNAELIADLNCLRVEKRSYERATDDLKHKLYLSSFKMKQIIADHQREELRRRSASPRNAAQQQQQQQQQQPRPHSRSPSQAPPPLLPPLDATTVSREQPAEGERTRAAAGGEVGDELGDFPLSVGANEGLVESESVYRQWHMRSEEDGKGTPYTRRQAAKKVDRDRLHDRSVHLPSPSPSPLSPPSRQFSVSKTSLRGQLATPMGHSKSLPSLVKGGRGRGGERLSTRAVLSPIERQYQGMVARSDYQSRQLEMQGYRMRHLHEQVRNALDDQPSSSLSRHAAHPHPNAAAVGVGSITSETQGESSLWSDGMGERAAGQPKAAPHKAAIAKSRSGSVGPRDPLHGSTTAVLSHPSQEAPSSQQGQGSSKEEETVYTGGPISPSNIFPALGTRGVDGW</sequence>
<dbReference type="PANTHER" id="PTHR32215:SF0">
    <property type="entry name" value="CILIA- AND FLAGELLA-ASSOCIATED PROTEIN 57"/>
    <property type="match status" value="1"/>
</dbReference>
<feature type="coiled-coil region" evidence="2">
    <location>
        <begin position="1421"/>
        <end position="1480"/>
    </location>
</feature>
<keyword evidence="5" id="KW-1185">Reference proteome</keyword>
<keyword evidence="1" id="KW-0853">WD repeat</keyword>
<feature type="repeat" description="WD" evidence="1">
    <location>
        <begin position="697"/>
        <end position="738"/>
    </location>
</feature>
<dbReference type="EMBL" id="CDMY01000938">
    <property type="protein sequence ID" value="CEM37364.1"/>
    <property type="molecule type" value="Genomic_DNA"/>
</dbReference>
<feature type="region of interest" description="Disordered" evidence="3">
    <location>
        <begin position="292"/>
        <end position="325"/>
    </location>
</feature>
<evidence type="ECO:0000256" key="2">
    <source>
        <dbReference type="SAM" id="Coils"/>
    </source>
</evidence>
<dbReference type="SMART" id="SM00320">
    <property type="entry name" value="WD40"/>
    <property type="match status" value="4"/>
</dbReference>
<feature type="coiled-coil region" evidence="2">
    <location>
        <begin position="1001"/>
        <end position="1050"/>
    </location>
</feature>
<dbReference type="VEuPathDB" id="CryptoDB:Vbra_19218"/>
<organism evidence="4 5">
    <name type="scientific">Vitrella brassicaformis (strain CCMP3155)</name>
    <dbReference type="NCBI Taxonomy" id="1169540"/>
    <lineage>
        <taxon>Eukaryota</taxon>
        <taxon>Sar</taxon>
        <taxon>Alveolata</taxon>
        <taxon>Colpodellida</taxon>
        <taxon>Vitrellaceae</taxon>
        <taxon>Vitrella</taxon>
    </lineage>
</organism>
<evidence type="ECO:0000313" key="4">
    <source>
        <dbReference type="EMBL" id="CEM37364.1"/>
    </source>
</evidence>
<feature type="compositionally biased region" description="Polar residues" evidence="3">
    <location>
        <begin position="294"/>
        <end position="308"/>
    </location>
</feature>
<keyword evidence="2" id="KW-0175">Coiled coil</keyword>
<dbReference type="Gene3D" id="2.130.10.10">
    <property type="entry name" value="YVTN repeat-like/Quinoprotein amine dehydrogenase"/>
    <property type="match status" value="2"/>
</dbReference>
<feature type="compositionally biased region" description="Low complexity" evidence="3">
    <location>
        <begin position="788"/>
        <end position="798"/>
    </location>
</feature>
<feature type="region of interest" description="Disordered" evidence="3">
    <location>
        <begin position="1395"/>
        <end position="1414"/>
    </location>
</feature>
<accession>A0A0G4H1U1</accession>
<feature type="compositionally biased region" description="Polar residues" evidence="3">
    <location>
        <begin position="807"/>
        <end position="823"/>
    </location>
</feature>
<name>A0A0G4H1U1_VITBC</name>
<dbReference type="InParanoid" id="A0A0G4H1U1"/>